<reference evidence="1 2" key="1">
    <citation type="journal article" date="2016" name="Front. Microbiol.">
        <title>High-Level Heat Resistance of Spores of Bacillus amyloliquefaciens and Bacillus licheniformis Results from the Presence of a spoVA Operon in a Tn1546 Transposon.</title>
        <authorList>
            <person name="Berendsen E.M."/>
            <person name="Koning R.A."/>
            <person name="Boekhorst J."/>
            <person name="de Jong A."/>
            <person name="Kuipers O.P."/>
            <person name="Wells-Bennik M.H."/>
        </authorList>
    </citation>
    <scope>NUCLEOTIDE SEQUENCE [LARGE SCALE GENOMIC DNA]</scope>
    <source>
        <strain evidence="1 2">B4121</strain>
    </source>
</reference>
<proteinExistence type="predicted"/>
<dbReference type="Proteomes" id="UP000185604">
    <property type="component" value="Unassembled WGS sequence"/>
</dbReference>
<evidence type="ECO:0000313" key="1">
    <source>
        <dbReference type="EMBL" id="OLF92734.1"/>
    </source>
</evidence>
<accession>A0A6N2GLS4</accession>
<protein>
    <submittedName>
        <fullName evidence="1">Uncharacterized protein</fullName>
    </submittedName>
</protein>
<name>A0A6N2GLS4_9BACI</name>
<dbReference type="AlphaFoldDB" id="A0A6N2GLS4"/>
<comment type="caution">
    <text evidence="1">The sequence shown here is derived from an EMBL/GenBank/DDBJ whole genome shotgun (WGS) entry which is preliminary data.</text>
</comment>
<evidence type="ECO:0000313" key="2">
    <source>
        <dbReference type="Proteomes" id="UP000185604"/>
    </source>
</evidence>
<sequence>MAAKALNVNSPFLRGPKITNLSPIRKNLALMTVRIFHA</sequence>
<organism evidence="1 2">
    <name type="scientific">Bacillus paralicheniformis</name>
    <dbReference type="NCBI Taxonomy" id="1648923"/>
    <lineage>
        <taxon>Bacteria</taxon>
        <taxon>Bacillati</taxon>
        <taxon>Bacillota</taxon>
        <taxon>Bacilli</taxon>
        <taxon>Bacillales</taxon>
        <taxon>Bacillaceae</taxon>
        <taxon>Bacillus</taxon>
    </lineage>
</organism>
<gene>
    <name evidence="1" type="ORF">B4121_2422</name>
</gene>
<dbReference type="EMBL" id="LKPO01000016">
    <property type="protein sequence ID" value="OLF92734.1"/>
    <property type="molecule type" value="Genomic_DNA"/>
</dbReference>